<dbReference type="GO" id="GO:0016787">
    <property type="term" value="F:hydrolase activity"/>
    <property type="evidence" value="ECO:0007669"/>
    <property type="project" value="UniProtKB-KW"/>
</dbReference>
<evidence type="ECO:0000259" key="6">
    <source>
        <dbReference type="Pfam" id="PF01939"/>
    </source>
</evidence>
<feature type="domain" description="Endonuclease NucS C-terminal" evidence="6">
    <location>
        <begin position="100"/>
        <end position="218"/>
    </location>
</feature>
<dbReference type="InterPro" id="IPR048301">
    <property type="entry name" value="NucS_C"/>
</dbReference>
<proteinExistence type="inferred from homology"/>
<dbReference type="Pfam" id="PF21003">
    <property type="entry name" value="NucS_N"/>
    <property type="match status" value="1"/>
</dbReference>
<dbReference type="PANTHER" id="PTHR38814:SF1">
    <property type="entry name" value="ENDONUCLEASE NUCS"/>
    <property type="match status" value="1"/>
</dbReference>
<dbReference type="Gene3D" id="3.40.1350.10">
    <property type="match status" value="1"/>
</dbReference>
<evidence type="ECO:0000256" key="5">
    <source>
        <dbReference type="ARBA" id="ARBA00023125"/>
    </source>
</evidence>
<dbReference type="CDD" id="cd22341">
    <property type="entry name" value="NucS-like"/>
    <property type="match status" value="1"/>
</dbReference>
<sequence>MRLIVARCSVEYEGRLGARMAEAVRLIVLKADGSIAIHCDSKAYKPLNWMTPPCSIFESEGMIVAENPKGETLRVTLLEIHHDHSVELGDEPGLEKDGDEAELQILIAARVESLKPGLTLIRREYPTDIGPVDLLCRDAEGNAVVVEIKRIGEIAGVEQLIRYQERLDLDTRLAPTRGMFVATRIKPQAKVFAESRGIECVEIELDELRGHDLAKMRLF</sequence>
<evidence type="ECO:0000259" key="7">
    <source>
        <dbReference type="Pfam" id="PF21003"/>
    </source>
</evidence>
<dbReference type="InterPro" id="IPR002793">
    <property type="entry name" value="Endonuclease_NucS"/>
</dbReference>
<dbReference type="NCBIfam" id="NF002876">
    <property type="entry name" value="PRK03298.1"/>
    <property type="match status" value="1"/>
</dbReference>
<keyword evidence="1" id="KW-0963">Cytoplasm</keyword>
<dbReference type="GO" id="GO:0003677">
    <property type="term" value="F:DNA binding"/>
    <property type="evidence" value="ECO:0007669"/>
    <property type="project" value="UniProtKB-KW"/>
</dbReference>
<protein>
    <submittedName>
        <fullName evidence="8">Unannotated protein</fullName>
    </submittedName>
</protein>
<evidence type="ECO:0000256" key="2">
    <source>
        <dbReference type="ARBA" id="ARBA00022722"/>
    </source>
</evidence>
<keyword evidence="2" id="KW-0540">Nuclease</keyword>
<dbReference type="InterPro" id="IPR011856">
    <property type="entry name" value="tRNA_endonuc-like_dom_sf"/>
</dbReference>
<evidence type="ECO:0000256" key="1">
    <source>
        <dbReference type="ARBA" id="ARBA00022490"/>
    </source>
</evidence>
<dbReference type="InterPro" id="IPR048302">
    <property type="entry name" value="NucS_N"/>
</dbReference>
<dbReference type="Pfam" id="PF01939">
    <property type="entry name" value="NucS_C"/>
    <property type="match status" value="1"/>
</dbReference>
<dbReference type="PANTHER" id="PTHR38814">
    <property type="entry name" value="ENDONUCLEASE NUCS"/>
    <property type="match status" value="1"/>
</dbReference>
<reference evidence="8" key="1">
    <citation type="submission" date="2020-05" db="EMBL/GenBank/DDBJ databases">
        <authorList>
            <person name="Chiriac C."/>
            <person name="Salcher M."/>
            <person name="Ghai R."/>
            <person name="Kavagutti S V."/>
        </authorList>
    </citation>
    <scope>NUCLEOTIDE SEQUENCE</scope>
</reference>
<keyword evidence="5" id="KW-0238">DNA-binding</keyword>
<evidence type="ECO:0000313" key="8">
    <source>
        <dbReference type="EMBL" id="CAB4788134.1"/>
    </source>
</evidence>
<dbReference type="InterPro" id="IPR049173">
    <property type="entry name" value="NucS_N_sf"/>
</dbReference>
<keyword evidence="3" id="KW-0255">Endonuclease</keyword>
<feature type="domain" description="Endonuclease NucS N-terminal PH-like" evidence="7">
    <location>
        <begin position="2"/>
        <end position="92"/>
    </location>
</feature>
<gene>
    <name evidence="8" type="ORF">UFOPK2996_00220</name>
</gene>
<dbReference type="EMBL" id="CAFAAH010000013">
    <property type="protein sequence ID" value="CAB4788134.1"/>
    <property type="molecule type" value="Genomic_DNA"/>
</dbReference>
<dbReference type="Gene3D" id="2.70.180.20">
    <property type="match status" value="1"/>
</dbReference>
<name>A0A6J6WYE3_9ZZZZ</name>
<accession>A0A6J6WYE3</accession>
<organism evidence="8">
    <name type="scientific">freshwater metagenome</name>
    <dbReference type="NCBI Taxonomy" id="449393"/>
    <lineage>
        <taxon>unclassified sequences</taxon>
        <taxon>metagenomes</taxon>
        <taxon>ecological metagenomes</taxon>
    </lineage>
</organism>
<evidence type="ECO:0000256" key="4">
    <source>
        <dbReference type="ARBA" id="ARBA00022801"/>
    </source>
</evidence>
<dbReference type="AlphaFoldDB" id="A0A6J6WYE3"/>
<dbReference type="HAMAP" id="MF_00722">
    <property type="entry name" value="NucS"/>
    <property type="match status" value="1"/>
</dbReference>
<keyword evidence="4" id="KW-0378">Hydrolase</keyword>
<evidence type="ECO:0000256" key="3">
    <source>
        <dbReference type="ARBA" id="ARBA00022759"/>
    </source>
</evidence>
<dbReference type="GO" id="GO:0004519">
    <property type="term" value="F:endonuclease activity"/>
    <property type="evidence" value="ECO:0007669"/>
    <property type="project" value="UniProtKB-KW"/>
</dbReference>